<comment type="caution">
    <text evidence="1">The sequence shown here is derived from an EMBL/GenBank/DDBJ whole genome shotgun (WGS) entry which is preliminary data.</text>
</comment>
<keyword evidence="2" id="KW-1185">Reference proteome</keyword>
<reference evidence="1 2" key="1">
    <citation type="submission" date="2020-08" db="EMBL/GenBank/DDBJ databases">
        <title>Genomic Encyclopedia of Type Strains, Phase IV (KMG-IV): sequencing the most valuable type-strain genomes for metagenomic binning, comparative biology and taxonomic classification.</title>
        <authorList>
            <person name="Goeker M."/>
        </authorList>
    </citation>
    <scope>NUCLEOTIDE SEQUENCE [LARGE SCALE GENOMIC DNA]</scope>
    <source>
        <strain evidence="1 2">DSM 27057</strain>
    </source>
</reference>
<dbReference type="EMBL" id="JACIDX010000030">
    <property type="protein sequence ID" value="MBB3957679.1"/>
    <property type="molecule type" value="Genomic_DNA"/>
</dbReference>
<organism evidence="1 2">
    <name type="scientific">Novosphingobium sediminicola</name>
    <dbReference type="NCBI Taxonomy" id="563162"/>
    <lineage>
        <taxon>Bacteria</taxon>
        <taxon>Pseudomonadati</taxon>
        <taxon>Pseudomonadota</taxon>
        <taxon>Alphaproteobacteria</taxon>
        <taxon>Sphingomonadales</taxon>
        <taxon>Sphingomonadaceae</taxon>
        <taxon>Novosphingobium</taxon>
    </lineage>
</organism>
<evidence type="ECO:0000313" key="1">
    <source>
        <dbReference type="EMBL" id="MBB3957679.1"/>
    </source>
</evidence>
<proteinExistence type="predicted"/>
<name>A0A7W6CN47_9SPHN</name>
<accession>A0A7W6CN47</accession>
<dbReference type="Proteomes" id="UP000548867">
    <property type="component" value="Unassembled WGS sequence"/>
</dbReference>
<gene>
    <name evidence="1" type="ORF">GGR38_004654</name>
</gene>
<protein>
    <submittedName>
        <fullName evidence="1">Uncharacterized protein</fullName>
    </submittedName>
</protein>
<evidence type="ECO:0000313" key="2">
    <source>
        <dbReference type="Proteomes" id="UP000548867"/>
    </source>
</evidence>
<sequence length="33" mass="3540">MSIETVEFGTGVRKAMAQFISVEAIRSIIGRAA</sequence>
<dbReference type="AlphaFoldDB" id="A0A7W6CN47"/>